<sequence>METPTILKKERMFRRTRDIEDSLGEQPQPRNRRMQKIEDDDIRRNDDKVNHNESFDDVEINRDDEHNDDDEHDDEHKHDDNDDDAYDDEDEGRGLLVTTPSSDRHYNHRLRLEIGNEEDDSEHQSTPAQEDWRKAIRNWTLFYGIVLAVLILILNSANGITMLMRDLSGIMAAKVCGSLIRNPAKAKSIGTIYGLSLSLLLLWRPIQSDLYAGSLHLPTLPDLKYIERYRPFQALGLGNGYARQLGEALQTHFERYSRNETQRFEYVETLNLIGNLFDDRGADFIIDTLYHNYSYTSRLLLGRNQNLGDSSAIRLANLISSSAAKKKDNSTSDGKTDQEEISQAPIGQPLVWLEYGGTSVTETGLQKLYEAIGTRSFEFLELEYTDNIWPRWYRPNPIPASVRYLHKAKYLQEIDFTGNCLSDNDMSILVGEVLQTNISSVNLMNNKIGTRGVIDLLPLTKTMKRLDLAMNWRIGDQGAIALAKALNNTNNTTVETLTLFKCRVGQKGAEAFLSIFPRNQQLKYLSLTVNDDDGGIDKATIQALRKATDANW</sequence>
<dbReference type="GO" id="GO:0048471">
    <property type="term" value="C:perinuclear region of cytoplasm"/>
    <property type="evidence" value="ECO:0007669"/>
    <property type="project" value="TreeGrafter"/>
</dbReference>
<dbReference type="PANTHER" id="PTHR24113:SF12">
    <property type="entry name" value="RAN GTPASE-ACTIVATING PROTEIN 1"/>
    <property type="match status" value="1"/>
</dbReference>
<dbReference type="InParanoid" id="A0A1E7FCK6"/>
<dbReference type="InterPro" id="IPR027038">
    <property type="entry name" value="RanGap"/>
</dbReference>
<keyword evidence="3" id="KW-0677">Repeat</keyword>
<feature type="compositionally biased region" description="Acidic residues" evidence="4">
    <location>
        <begin position="81"/>
        <end position="91"/>
    </location>
</feature>
<evidence type="ECO:0000256" key="5">
    <source>
        <dbReference type="SAM" id="Phobius"/>
    </source>
</evidence>
<dbReference type="EMBL" id="KV784359">
    <property type="protein sequence ID" value="OEU15908.1"/>
    <property type="molecule type" value="Genomic_DNA"/>
</dbReference>
<dbReference type="Gene3D" id="3.80.10.10">
    <property type="entry name" value="Ribonuclease Inhibitor"/>
    <property type="match status" value="1"/>
</dbReference>
<proteinExistence type="predicted"/>
<evidence type="ECO:0000256" key="4">
    <source>
        <dbReference type="SAM" id="MobiDB-lite"/>
    </source>
</evidence>
<name>A0A1E7FCK6_9STRA</name>
<keyword evidence="5" id="KW-0812">Transmembrane</keyword>
<organism evidence="6 7">
    <name type="scientific">Fragilariopsis cylindrus CCMP1102</name>
    <dbReference type="NCBI Taxonomy" id="635003"/>
    <lineage>
        <taxon>Eukaryota</taxon>
        <taxon>Sar</taxon>
        <taxon>Stramenopiles</taxon>
        <taxon>Ochrophyta</taxon>
        <taxon>Bacillariophyta</taxon>
        <taxon>Bacillariophyceae</taxon>
        <taxon>Bacillariophycidae</taxon>
        <taxon>Bacillariales</taxon>
        <taxon>Bacillariaceae</taxon>
        <taxon>Fragilariopsis</taxon>
    </lineage>
</organism>
<evidence type="ECO:0000313" key="6">
    <source>
        <dbReference type="EMBL" id="OEU15908.1"/>
    </source>
</evidence>
<dbReference type="InterPro" id="IPR001611">
    <property type="entry name" value="Leu-rich_rpt"/>
</dbReference>
<evidence type="ECO:0000256" key="3">
    <source>
        <dbReference type="ARBA" id="ARBA00022737"/>
    </source>
</evidence>
<feature type="compositionally biased region" description="Basic and acidic residues" evidence="4">
    <location>
        <begin position="7"/>
        <end position="20"/>
    </location>
</feature>
<dbReference type="AlphaFoldDB" id="A0A1E7FCK6"/>
<evidence type="ECO:0000256" key="2">
    <source>
        <dbReference type="ARBA" id="ARBA00022614"/>
    </source>
</evidence>
<dbReference type="InterPro" id="IPR032675">
    <property type="entry name" value="LRR_dom_sf"/>
</dbReference>
<dbReference type="Pfam" id="PF13516">
    <property type="entry name" value="LRR_6"/>
    <property type="match status" value="3"/>
</dbReference>
<keyword evidence="5" id="KW-1133">Transmembrane helix</keyword>
<feature type="compositionally biased region" description="Basic and acidic residues" evidence="4">
    <location>
        <begin position="35"/>
        <end position="65"/>
    </location>
</feature>
<dbReference type="SUPFAM" id="SSF52047">
    <property type="entry name" value="RNI-like"/>
    <property type="match status" value="1"/>
</dbReference>
<dbReference type="GO" id="GO:0005634">
    <property type="term" value="C:nucleus"/>
    <property type="evidence" value="ECO:0007669"/>
    <property type="project" value="TreeGrafter"/>
</dbReference>
<keyword evidence="5" id="KW-0472">Membrane</keyword>
<dbReference type="GO" id="GO:0005096">
    <property type="term" value="F:GTPase activator activity"/>
    <property type="evidence" value="ECO:0007669"/>
    <property type="project" value="UniProtKB-KW"/>
</dbReference>
<keyword evidence="2" id="KW-0433">Leucine-rich repeat</keyword>
<evidence type="ECO:0000256" key="1">
    <source>
        <dbReference type="ARBA" id="ARBA00022468"/>
    </source>
</evidence>
<dbReference type="Proteomes" id="UP000095751">
    <property type="component" value="Unassembled WGS sequence"/>
</dbReference>
<dbReference type="GO" id="GO:0005829">
    <property type="term" value="C:cytosol"/>
    <property type="evidence" value="ECO:0007669"/>
    <property type="project" value="TreeGrafter"/>
</dbReference>
<evidence type="ECO:0000313" key="7">
    <source>
        <dbReference type="Proteomes" id="UP000095751"/>
    </source>
</evidence>
<keyword evidence="1" id="KW-0343">GTPase activation</keyword>
<dbReference type="GO" id="GO:0031267">
    <property type="term" value="F:small GTPase binding"/>
    <property type="evidence" value="ECO:0007669"/>
    <property type="project" value="TreeGrafter"/>
</dbReference>
<dbReference type="OrthoDB" id="120976at2759"/>
<feature type="region of interest" description="Disordered" evidence="4">
    <location>
        <begin position="1"/>
        <end position="101"/>
    </location>
</feature>
<reference evidence="6 7" key="1">
    <citation type="submission" date="2016-09" db="EMBL/GenBank/DDBJ databases">
        <title>Extensive genetic diversity and differential bi-allelic expression allows diatom success in the polar Southern Ocean.</title>
        <authorList>
            <consortium name="DOE Joint Genome Institute"/>
            <person name="Mock T."/>
            <person name="Otillar R.P."/>
            <person name="Strauss J."/>
            <person name="Dupont C."/>
            <person name="Frickenhaus S."/>
            <person name="Maumus F."/>
            <person name="Mcmullan M."/>
            <person name="Sanges R."/>
            <person name="Schmutz J."/>
            <person name="Toseland A."/>
            <person name="Valas R."/>
            <person name="Veluchamy A."/>
            <person name="Ward B.J."/>
            <person name="Allen A."/>
            <person name="Barry K."/>
            <person name="Falciatore A."/>
            <person name="Ferrante M."/>
            <person name="Fortunato A.E."/>
            <person name="Gloeckner G."/>
            <person name="Gruber A."/>
            <person name="Hipkin R."/>
            <person name="Janech M."/>
            <person name="Kroth P."/>
            <person name="Leese F."/>
            <person name="Lindquist E."/>
            <person name="Lyon B.R."/>
            <person name="Martin J."/>
            <person name="Mayer C."/>
            <person name="Parker M."/>
            <person name="Quesneville H."/>
            <person name="Raymond J."/>
            <person name="Uhlig C."/>
            <person name="Valentin K.U."/>
            <person name="Worden A.Z."/>
            <person name="Armbrust E.V."/>
            <person name="Bowler C."/>
            <person name="Green B."/>
            <person name="Moulton V."/>
            <person name="Van Oosterhout C."/>
            <person name="Grigoriev I."/>
        </authorList>
    </citation>
    <scope>NUCLEOTIDE SEQUENCE [LARGE SCALE GENOMIC DNA]</scope>
    <source>
        <strain evidence="6 7">CCMP1102</strain>
    </source>
</reference>
<protein>
    <submittedName>
        <fullName evidence="6">RNI-like protein</fullName>
    </submittedName>
</protein>
<gene>
    <name evidence="6" type="ORF">FRACYDRAFT_240603</name>
</gene>
<dbReference type="PANTHER" id="PTHR24113">
    <property type="entry name" value="RAN GTPASE-ACTIVATING PROTEIN 1"/>
    <property type="match status" value="1"/>
</dbReference>
<keyword evidence="7" id="KW-1185">Reference proteome</keyword>
<dbReference type="GO" id="GO:0006913">
    <property type="term" value="P:nucleocytoplasmic transport"/>
    <property type="evidence" value="ECO:0007669"/>
    <property type="project" value="TreeGrafter"/>
</dbReference>
<feature type="transmembrane region" description="Helical" evidence="5">
    <location>
        <begin position="141"/>
        <end position="164"/>
    </location>
</feature>
<dbReference type="KEGG" id="fcy:FRACYDRAFT_240603"/>
<accession>A0A1E7FCK6</accession>